<evidence type="ECO:0000313" key="2">
    <source>
        <dbReference type="EMBL" id="QEW27982.1"/>
    </source>
</evidence>
<protein>
    <submittedName>
        <fullName evidence="1">Uncharacterized protein</fullName>
    </submittedName>
</protein>
<dbReference type="Proteomes" id="UP000051401">
    <property type="component" value="Unassembled WGS sequence"/>
</dbReference>
<dbReference type="PATRIC" id="fig|540747.5.peg.1900"/>
<sequence length="185" mass="21425">MRDIDWSEDYYPLERFATGPAAPNGDIAILRAGFDLFTKQKEERLRKLAALVGKYDGVTLDHSDGSLMDLNRFFAERLEQLPVHHQISFEWAEVCLDTSIYIGETAILRRPQLGWAILEEEDPIHPYFHEIGLSSGTLQVPIFSLVFTYARNILDRYVASPELYTHQFLQMIRDLNGYLPEVRYN</sequence>
<keyword evidence="3" id="KW-1185">Reference proteome</keyword>
<organism evidence="1 3">
    <name type="scientific">Roseovarius indicus</name>
    <dbReference type="NCBI Taxonomy" id="540747"/>
    <lineage>
        <taxon>Bacteria</taxon>
        <taxon>Pseudomonadati</taxon>
        <taxon>Pseudomonadota</taxon>
        <taxon>Alphaproteobacteria</taxon>
        <taxon>Rhodobacterales</taxon>
        <taxon>Roseobacteraceae</taxon>
        <taxon>Roseovarius</taxon>
    </lineage>
</organism>
<dbReference type="EMBL" id="LAXI01000017">
    <property type="protein sequence ID" value="KRS15981.1"/>
    <property type="molecule type" value="Genomic_DNA"/>
</dbReference>
<accession>A0A0T5P4C3</accession>
<evidence type="ECO:0000313" key="3">
    <source>
        <dbReference type="Proteomes" id="UP000051401"/>
    </source>
</evidence>
<name>A0A0T5P4C3_9RHOB</name>
<proteinExistence type="predicted"/>
<evidence type="ECO:0000313" key="4">
    <source>
        <dbReference type="Proteomes" id="UP000325785"/>
    </source>
</evidence>
<gene>
    <name evidence="2" type="ORF">RIdsm_03807</name>
    <name evidence="1" type="ORF">XM52_20680</name>
</gene>
<dbReference type="EMBL" id="CP031598">
    <property type="protein sequence ID" value="QEW27982.1"/>
    <property type="molecule type" value="Genomic_DNA"/>
</dbReference>
<reference evidence="1 3" key="1">
    <citation type="submission" date="2015-04" db="EMBL/GenBank/DDBJ databases">
        <title>The draft genome sequence of Roseovarius indicus B108T.</title>
        <authorList>
            <person name="Li G."/>
            <person name="Lai Q."/>
            <person name="Shao Z."/>
            <person name="Yan P."/>
        </authorList>
    </citation>
    <scope>NUCLEOTIDE SEQUENCE [LARGE SCALE GENOMIC DNA]</scope>
    <source>
        <strain evidence="1 3">B108</strain>
    </source>
</reference>
<dbReference type="Proteomes" id="UP000325785">
    <property type="component" value="Chromosome"/>
</dbReference>
<reference evidence="2 4" key="2">
    <citation type="submission" date="2018-08" db="EMBL/GenBank/DDBJ databases">
        <title>Genetic Globetrotter - A new plasmid hitch-hiking vast phylogenetic and geographic distances.</title>
        <authorList>
            <person name="Vollmers J."/>
            <person name="Petersen J."/>
        </authorList>
    </citation>
    <scope>NUCLEOTIDE SEQUENCE [LARGE SCALE GENOMIC DNA]</scope>
    <source>
        <strain evidence="2 4">DSM 26383</strain>
    </source>
</reference>
<dbReference type="KEGG" id="rid:RIdsm_03807"/>
<dbReference type="RefSeq" id="WP_057819109.1">
    <property type="nucleotide sequence ID" value="NZ_CP031598.1"/>
</dbReference>
<dbReference type="AlphaFoldDB" id="A0A0T5P4C3"/>
<dbReference type="OrthoDB" id="9986294at2"/>
<evidence type="ECO:0000313" key="1">
    <source>
        <dbReference type="EMBL" id="KRS15981.1"/>
    </source>
</evidence>